<organism evidence="2">
    <name type="scientific">Agrobacterium tumefaciens</name>
    <dbReference type="NCBI Taxonomy" id="358"/>
    <lineage>
        <taxon>Bacteria</taxon>
        <taxon>Pseudomonadati</taxon>
        <taxon>Pseudomonadota</taxon>
        <taxon>Alphaproteobacteria</taxon>
        <taxon>Hyphomicrobiales</taxon>
        <taxon>Rhizobiaceae</taxon>
        <taxon>Rhizobium/Agrobacterium group</taxon>
        <taxon>Agrobacterium</taxon>
        <taxon>Agrobacterium tumefaciens complex</taxon>
    </lineage>
</organism>
<dbReference type="InterPro" id="IPR019887">
    <property type="entry name" value="Tscrpt_reg_AsnC/Lrp_C"/>
</dbReference>
<proteinExistence type="predicted"/>
<dbReference type="Gene3D" id="3.30.70.920">
    <property type="match status" value="1"/>
</dbReference>
<dbReference type="Pfam" id="PF01037">
    <property type="entry name" value="AsnC_trans_reg"/>
    <property type="match status" value="1"/>
</dbReference>
<protein>
    <submittedName>
        <fullName evidence="2">BkdR transcription regulator-like protein</fullName>
    </submittedName>
</protein>
<dbReference type="AlphaFoldDB" id="Q9AHE9"/>
<evidence type="ECO:0000259" key="1">
    <source>
        <dbReference type="Pfam" id="PF01037"/>
    </source>
</evidence>
<dbReference type="SUPFAM" id="SSF54909">
    <property type="entry name" value="Dimeric alpha+beta barrel"/>
    <property type="match status" value="1"/>
</dbReference>
<sequence length="135" mass="14937">MHEDERTIGVIEVEIASQLVRSELVGKSAIFRCRGESCGSLLRIAASNSRIRSIRAIVRIRPLPGKLHVVQTLIAEDPQIVECDKVTGDDCFFARLHVGSIQQLDEILDRVADKAETSTAIVKAQPVKRRLVPLV</sequence>
<reference evidence="2" key="1">
    <citation type="journal article" date="2001" name="Microbiology">
        <title>Genetic and biochemical characterization of an enantioselective amidase from Agrobacterium tumefaciens strain d3.</title>
        <authorList>
            <person name="Trott S."/>
            <person name="Bauer R."/>
            <person name="Knackmuss H.J."/>
            <person name="Stolz A."/>
        </authorList>
    </citation>
    <scope>NUCLEOTIDE SEQUENCE</scope>
    <source>
        <strain evidence="2">d3</strain>
    </source>
</reference>
<dbReference type="EMBL" id="AF315580">
    <property type="protein sequence ID" value="AAK28497.1"/>
    <property type="molecule type" value="Genomic_DNA"/>
</dbReference>
<accession>Q9AHE9</accession>
<evidence type="ECO:0000313" key="2">
    <source>
        <dbReference type="EMBL" id="AAK28497.1"/>
    </source>
</evidence>
<feature type="domain" description="Transcription regulator AsnC/Lrp ligand binding" evidence="1">
    <location>
        <begin position="58"/>
        <end position="122"/>
    </location>
</feature>
<dbReference type="InterPro" id="IPR011008">
    <property type="entry name" value="Dimeric_a/b-barrel"/>
</dbReference>
<name>Q9AHE9_AGRTU</name>